<keyword evidence="7" id="KW-0961">Cell wall biogenesis/degradation</keyword>
<dbReference type="GO" id="GO:0030435">
    <property type="term" value="P:sporulation resulting in formation of a cellular spore"/>
    <property type="evidence" value="ECO:0007669"/>
    <property type="project" value="UniProtKB-KW"/>
</dbReference>
<dbReference type="GO" id="GO:0071555">
    <property type="term" value="P:cell wall organization"/>
    <property type="evidence" value="ECO:0007669"/>
    <property type="project" value="UniProtKB-KW"/>
</dbReference>
<protein>
    <recommendedName>
        <fullName evidence="2 8">Spore cortex-lytic enzyme</fullName>
    </recommendedName>
</protein>
<dbReference type="InterPro" id="IPR002477">
    <property type="entry name" value="Peptidoglycan-bd-like"/>
</dbReference>
<dbReference type="EMBL" id="PVNE01000002">
    <property type="protein sequence ID" value="PRX42313.1"/>
    <property type="molecule type" value="Genomic_DNA"/>
</dbReference>
<evidence type="ECO:0000256" key="7">
    <source>
        <dbReference type="ARBA" id="ARBA00023316"/>
    </source>
</evidence>
<evidence type="ECO:0000256" key="6">
    <source>
        <dbReference type="ARBA" id="ARBA00022969"/>
    </source>
</evidence>
<dbReference type="InterPro" id="IPR042047">
    <property type="entry name" value="SleB_dom1"/>
</dbReference>
<dbReference type="Proteomes" id="UP000237797">
    <property type="component" value="Unassembled WGS sequence"/>
</dbReference>
<dbReference type="Pfam" id="PF07486">
    <property type="entry name" value="Hydrolase_2"/>
    <property type="match status" value="1"/>
</dbReference>
<dbReference type="Gene3D" id="6.20.240.60">
    <property type="match status" value="1"/>
</dbReference>
<dbReference type="InterPro" id="IPR036365">
    <property type="entry name" value="PGBD-like_sf"/>
</dbReference>
<dbReference type="Pfam" id="PF01471">
    <property type="entry name" value="PG_binding_1"/>
    <property type="match status" value="2"/>
</dbReference>
<evidence type="ECO:0000256" key="3">
    <source>
        <dbReference type="ARBA" id="ARBA00022544"/>
    </source>
</evidence>
<dbReference type="InterPro" id="IPR014224">
    <property type="entry name" value="Spore_cortex_SleB"/>
</dbReference>
<evidence type="ECO:0000259" key="12">
    <source>
        <dbReference type="Pfam" id="PF07486"/>
    </source>
</evidence>
<reference evidence="13 14" key="1">
    <citation type="submission" date="2018-03" db="EMBL/GenBank/DDBJ databases">
        <title>Genomic Encyclopedia of Archaeal and Bacterial Type Strains, Phase II (KMG-II): from individual species to whole genera.</title>
        <authorList>
            <person name="Goeker M."/>
        </authorList>
    </citation>
    <scope>NUCLEOTIDE SEQUENCE [LARGE SCALE GENOMIC DNA]</scope>
    <source>
        <strain evidence="13 14">DSM 44946</strain>
    </source>
</reference>
<feature type="domain" description="Peptidoglycan binding-like" evidence="11">
    <location>
        <begin position="126"/>
        <end position="178"/>
    </location>
</feature>
<evidence type="ECO:0000256" key="10">
    <source>
        <dbReference type="SAM" id="SignalP"/>
    </source>
</evidence>
<evidence type="ECO:0000256" key="5">
    <source>
        <dbReference type="ARBA" id="ARBA00022801"/>
    </source>
</evidence>
<proteinExistence type="inferred from homology"/>
<feature type="domain" description="Cell wall hydrolase SleB" evidence="12">
    <location>
        <begin position="228"/>
        <end position="326"/>
    </location>
</feature>
<dbReference type="Gene3D" id="1.10.10.2520">
    <property type="entry name" value="Cell wall hydrolase SleB, domain 1"/>
    <property type="match status" value="1"/>
</dbReference>
<evidence type="ECO:0000313" key="14">
    <source>
        <dbReference type="Proteomes" id="UP000237797"/>
    </source>
</evidence>
<evidence type="ECO:0000256" key="8">
    <source>
        <dbReference type="NCBIfam" id="TIGR02869"/>
    </source>
</evidence>
<dbReference type="NCBIfam" id="TIGR02869">
    <property type="entry name" value="spore_SleB"/>
    <property type="match status" value="1"/>
</dbReference>
<dbReference type="Gene3D" id="1.10.101.10">
    <property type="entry name" value="PGBD-like superfamily/PGBD"/>
    <property type="match status" value="2"/>
</dbReference>
<feature type="region of interest" description="Disordered" evidence="9">
    <location>
        <begin position="188"/>
        <end position="208"/>
    </location>
</feature>
<name>A0A2T0LIP3_9BACL</name>
<dbReference type="FunFam" id="6.20.240.60:FF:000001">
    <property type="entry name" value="Spore cortex-lytic enzyme"/>
    <property type="match status" value="1"/>
</dbReference>
<evidence type="ECO:0000256" key="9">
    <source>
        <dbReference type="SAM" id="MobiDB-lite"/>
    </source>
</evidence>
<evidence type="ECO:0000256" key="2">
    <source>
        <dbReference type="ARBA" id="ARBA00018364"/>
    </source>
</evidence>
<keyword evidence="5" id="KW-0378">Hydrolase</keyword>
<keyword evidence="6" id="KW-0749">Sporulation</keyword>
<dbReference type="GO" id="GO:0009847">
    <property type="term" value="P:spore germination"/>
    <property type="evidence" value="ECO:0007669"/>
    <property type="project" value="UniProtKB-UniRule"/>
</dbReference>
<feature type="domain" description="Peptidoglycan binding-like" evidence="11">
    <location>
        <begin position="45"/>
        <end position="101"/>
    </location>
</feature>
<dbReference type="InterPro" id="IPR011105">
    <property type="entry name" value="Cell_wall_hydrolase_SleB"/>
</dbReference>
<dbReference type="SUPFAM" id="SSF47090">
    <property type="entry name" value="PGBD-like"/>
    <property type="match status" value="2"/>
</dbReference>
<dbReference type="InterPro" id="IPR036366">
    <property type="entry name" value="PGBDSf"/>
</dbReference>
<evidence type="ECO:0000256" key="4">
    <source>
        <dbReference type="ARBA" id="ARBA00022729"/>
    </source>
</evidence>
<dbReference type="GO" id="GO:0016787">
    <property type="term" value="F:hydrolase activity"/>
    <property type="evidence" value="ECO:0007669"/>
    <property type="project" value="UniProtKB-KW"/>
</dbReference>
<accession>A0A2T0LIP3</accession>
<gene>
    <name evidence="13" type="ORF">CLV97_102101</name>
</gene>
<evidence type="ECO:0000259" key="11">
    <source>
        <dbReference type="Pfam" id="PF01471"/>
    </source>
</evidence>
<comment type="similarity">
    <text evidence="1">Belongs to the SleB family.</text>
</comment>
<keyword evidence="4 10" id="KW-0732">Signal</keyword>
<dbReference type="AlphaFoldDB" id="A0A2T0LIP3"/>
<sequence length="327" mass="36699">MWLLCCTLMVLAGAILGGVSLDADRLADAKAEASFGKGTLKKGARGGDVYELQGRLKYLGFYTGKIDGNFGERTYRAVRLFQYEFGMKVDGVVGPKTKRKLWEASKDWTPGADNRIYRVGDRGGYVWELQRRLRFLGFYTGKVDGVFLWRTYRAVRLFQYEFGMKVDGVVGPKTKRMLWKATRNWRPGKEATPQARKAPAAKPVRSAPGVSKQDFDLLARAIYSEARGEPYVGQVAVGAVILNRIDSEKFPDTLSGVIFQPQAFEAVADGQIWLEPDETAKKAAMDALNGWDPSGGALYYFNPDRAISKWIWSRPQIKRIGKHIFCK</sequence>
<keyword evidence="3" id="KW-0309">Germination</keyword>
<comment type="caution">
    <text evidence="13">The sequence shown here is derived from an EMBL/GenBank/DDBJ whole genome shotgun (WGS) entry which is preliminary data.</text>
</comment>
<keyword evidence="14" id="KW-1185">Reference proteome</keyword>
<organism evidence="13 14">
    <name type="scientific">Planifilum fimeticola</name>
    <dbReference type="NCBI Taxonomy" id="201975"/>
    <lineage>
        <taxon>Bacteria</taxon>
        <taxon>Bacillati</taxon>
        <taxon>Bacillota</taxon>
        <taxon>Bacilli</taxon>
        <taxon>Bacillales</taxon>
        <taxon>Thermoactinomycetaceae</taxon>
        <taxon>Planifilum</taxon>
    </lineage>
</organism>
<feature type="chain" id="PRO_5039038835" description="Spore cortex-lytic enzyme" evidence="10">
    <location>
        <begin position="18"/>
        <end position="327"/>
    </location>
</feature>
<feature type="signal peptide" evidence="10">
    <location>
        <begin position="1"/>
        <end position="17"/>
    </location>
</feature>
<evidence type="ECO:0000256" key="1">
    <source>
        <dbReference type="ARBA" id="ARBA00007010"/>
    </source>
</evidence>
<evidence type="ECO:0000313" key="13">
    <source>
        <dbReference type="EMBL" id="PRX42313.1"/>
    </source>
</evidence>